<sequence>MRKIVYITLLLFVSLASFAQQPADKIVGNWESMDAEVKLKFNIFKSDGKYFGKLLWASNMFEADGKTPKLDFNNPSKALQSRSRQGIVNITNLKYDNGEYKGGKLYNPTDGDTYSLQAKLKTEDELHFRGYLGISLLGKTMRFKRVQ</sequence>
<protein>
    <submittedName>
        <fullName evidence="3">Uncharacterized protein DUF2147</fullName>
    </submittedName>
</protein>
<dbReference type="EMBL" id="SNZV01000008">
    <property type="protein sequence ID" value="TDS10991.1"/>
    <property type="molecule type" value="Genomic_DNA"/>
</dbReference>
<evidence type="ECO:0000256" key="1">
    <source>
        <dbReference type="SAM" id="SignalP"/>
    </source>
</evidence>
<dbReference type="OrthoDB" id="9814399at2"/>
<dbReference type="RefSeq" id="WP_133641436.1">
    <property type="nucleotide sequence ID" value="NZ_SNZV01000008.1"/>
</dbReference>
<dbReference type="PANTHER" id="PTHR36919:SF2">
    <property type="entry name" value="BLL6627 PROTEIN"/>
    <property type="match status" value="1"/>
</dbReference>
<keyword evidence="4" id="KW-1185">Reference proteome</keyword>
<gene>
    <name evidence="3" type="ORF">B0I21_10848</name>
</gene>
<feature type="domain" description="DUF2147" evidence="2">
    <location>
        <begin position="28"/>
        <end position="145"/>
    </location>
</feature>
<dbReference type="InterPro" id="IPR019223">
    <property type="entry name" value="DUF2147"/>
</dbReference>
<dbReference type="Proteomes" id="UP000294752">
    <property type="component" value="Unassembled WGS sequence"/>
</dbReference>
<proteinExistence type="predicted"/>
<dbReference type="Gene3D" id="2.40.128.520">
    <property type="match status" value="1"/>
</dbReference>
<reference evidence="3 4" key="1">
    <citation type="submission" date="2019-03" db="EMBL/GenBank/DDBJ databases">
        <title>Genomic Encyclopedia of Type Strains, Phase III (KMG-III): the genomes of soil and plant-associated and newly described type strains.</title>
        <authorList>
            <person name="Whitman W."/>
        </authorList>
    </citation>
    <scope>NUCLEOTIDE SEQUENCE [LARGE SCALE GENOMIC DNA]</scope>
    <source>
        <strain evidence="3 4">CGMCC 1.12801</strain>
    </source>
</reference>
<feature type="signal peptide" evidence="1">
    <location>
        <begin position="1"/>
        <end position="19"/>
    </location>
</feature>
<accession>A0A4R7CSL0</accession>
<comment type="caution">
    <text evidence="3">The sequence shown here is derived from an EMBL/GenBank/DDBJ whole genome shotgun (WGS) entry which is preliminary data.</text>
</comment>
<dbReference type="PANTHER" id="PTHR36919">
    <property type="entry name" value="BLR1215 PROTEIN"/>
    <property type="match status" value="1"/>
</dbReference>
<evidence type="ECO:0000313" key="3">
    <source>
        <dbReference type="EMBL" id="TDS10991.1"/>
    </source>
</evidence>
<name>A0A4R7CSL0_9SPHI</name>
<evidence type="ECO:0000259" key="2">
    <source>
        <dbReference type="Pfam" id="PF09917"/>
    </source>
</evidence>
<organism evidence="3 4">
    <name type="scientific">Sphingobacterium paludis</name>
    <dbReference type="NCBI Taxonomy" id="1476465"/>
    <lineage>
        <taxon>Bacteria</taxon>
        <taxon>Pseudomonadati</taxon>
        <taxon>Bacteroidota</taxon>
        <taxon>Sphingobacteriia</taxon>
        <taxon>Sphingobacteriales</taxon>
        <taxon>Sphingobacteriaceae</taxon>
        <taxon>Sphingobacterium</taxon>
    </lineage>
</organism>
<keyword evidence="1" id="KW-0732">Signal</keyword>
<dbReference type="Pfam" id="PF09917">
    <property type="entry name" value="DUF2147"/>
    <property type="match status" value="1"/>
</dbReference>
<evidence type="ECO:0000313" key="4">
    <source>
        <dbReference type="Proteomes" id="UP000294752"/>
    </source>
</evidence>
<dbReference type="AlphaFoldDB" id="A0A4R7CSL0"/>
<feature type="chain" id="PRO_5020951341" evidence="1">
    <location>
        <begin position="20"/>
        <end position="147"/>
    </location>
</feature>